<evidence type="ECO:0000256" key="3">
    <source>
        <dbReference type="ARBA" id="ARBA00022966"/>
    </source>
</evidence>
<organism evidence="10 11">
    <name type="scientific">Megaselia scalaris</name>
    <name type="common">Humpbacked fly</name>
    <name type="synonym">Phora scalaris</name>
    <dbReference type="NCBI Taxonomy" id="36166"/>
    <lineage>
        <taxon>Eukaryota</taxon>
        <taxon>Metazoa</taxon>
        <taxon>Ecdysozoa</taxon>
        <taxon>Arthropoda</taxon>
        <taxon>Hexapoda</taxon>
        <taxon>Insecta</taxon>
        <taxon>Pterygota</taxon>
        <taxon>Neoptera</taxon>
        <taxon>Endopterygota</taxon>
        <taxon>Diptera</taxon>
        <taxon>Brachycera</taxon>
        <taxon>Muscomorpha</taxon>
        <taxon>Platypezoidea</taxon>
        <taxon>Phoridae</taxon>
        <taxon>Megaseliini</taxon>
        <taxon>Megaselia</taxon>
    </lineage>
</organism>
<protein>
    <recommendedName>
        <fullName evidence="7">TEP1-F</fullName>
    </recommendedName>
</protein>
<comment type="function">
    <text evidence="5">Binds covalently through a thioester bond to the pathogen surface resulting in pathogen clearance.</text>
</comment>
<evidence type="ECO:0000313" key="10">
    <source>
        <dbReference type="EnsemblMetazoa" id="MESCA007132-PA"/>
    </source>
</evidence>
<dbReference type="EMBL" id="CAQQ02081808">
    <property type="status" value="NOT_ANNOTATED_CDS"/>
    <property type="molecule type" value="Genomic_DNA"/>
</dbReference>
<keyword evidence="3" id="KW-0882">Thioester bond</keyword>
<keyword evidence="1" id="KW-0732">Signal</keyword>
<dbReference type="Gene3D" id="2.60.40.1930">
    <property type="match status" value="1"/>
</dbReference>
<dbReference type="InterPro" id="IPR041555">
    <property type="entry name" value="MG3"/>
</dbReference>
<dbReference type="Pfam" id="PF01835">
    <property type="entry name" value="MG2"/>
    <property type="match status" value="1"/>
</dbReference>
<evidence type="ECO:0000256" key="7">
    <source>
        <dbReference type="ARBA" id="ARBA00078071"/>
    </source>
</evidence>
<keyword evidence="11" id="KW-1185">Reference proteome</keyword>
<comment type="subunit">
    <text evidence="6">Heterodimer of a TEP1-N chain and an TEP1-C chain non-covalently linked. Forms a complex composed of TEP1-N and TEP1-C heterodimer, LRIM1 and APL1C; the interaction stabilizes TEP1-N and TEP1-C heterodimer, prevents its binding to tissues while circulating in the hemolymph and protects the thioester bond from hydrolysis. Mature TEP1 and to a lesser extent full-length TEP1 interact with SPCLIP1; the interaction is induced by microbial infection.</text>
</comment>
<keyword evidence="2" id="KW-0391">Immunity</keyword>
<feature type="domain" description="Macroglobulin" evidence="9">
    <location>
        <begin position="203"/>
        <end position="279"/>
    </location>
</feature>
<dbReference type="GO" id="GO:0004866">
    <property type="term" value="F:endopeptidase inhibitor activity"/>
    <property type="evidence" value="ECO:0007669"/>
    <property type="project" value="InterPro"/>
</dbReference>
<dbReference type="InterPro" id="IPR013783">
    <property type="entry name" value="Ig-like_fold"/>
</dbReference>
<evidence type="ECO:0000256" key="2">
    <source>
        <dbReference type="ARBA" id="ARBA00022859"/>
    </source>
</evidence>
<dbReference type="HOGENOM" id="CLU_604526_0_0_1"/>
<dbReference type="InterPro" id="IPR002890">
    <property type="entry name" value="MG2"/>
</dbReference>
<dbReference type="Gene3D" id="2.60.40.10">
    <property type="entry name" value="Immunoglobulins"/>
    <property type="match status" value="1"/>
</dbReference>
<dbReference type="STRING" id="36166.T1GTT8"/>
<dbReference type="EnsemblMetazoa" id="MESCA007132-RA">
    <property type="protein sequence ID" value="MESCA007132-PA"/>
    <property type="gene ID" value="MESCA007132"/>
</dbReference>
<feature type="domain" description="Macroglobulin" evidence="8">
    <location>
        <begin position="109"/>
        <end position="200"/>
    </location>
</feature>
<reference evidence="10" key="2">
    <citation type="submission" date="2015-06" db="UniProtKB">
        <authorList>
            <consortium name="EnsemblMetazoa"/>
        </authorList>
    </citation>
    <scope>IDENTIFICATION</scope>
</reference>
<reference evidence="11" key="1">
    <citation type="submission" date="2013-02" db="EMBL/GenBank/DDBJ databases">
        <authorList>
            <person name="Hughes D."/>
        </authorList>
    </citation>
    <scope>NUCLEOTIDE SEQUENCE</scope>
    <source>
        <strain>Durham</strain>
        <strain evidence="11">NC isolate 2 -- Noor lab</strain>
    </source>
</reference>
<evidence type="ECO:0000259" key="9">
    <source>
        <dbReference type="Pfam" id="PF17791"/>
    </source>
</evidence>
<dbReference type="Gene3D" id="2.60.40.2950">
    <property type="match status" value="1"/>
</dbReference>
<keyword evidence="4" id="KW-0325">Glycoprotein</keyword>
<dbReference type="FunFam" id="2.60.40.1930:FF:000001">
    <property type="entry name" value="CD109 isoform 3"/>
    <property type="match status" value="1"/>
</dbReference>
<proteinExistence type="predicted"/>
<dbReference type="Pfam" id="PF17791">
    <property type="entry name" value="MG3"/>
    <property type="match status" value="1"/>
</dbReference>
<dbReference type="AlphaFoldDB" id="T1GTT8"/>
<dbReference type="Proteomes" id="UP000015102">
    <property type="component" value="Unassembled WGS sequence"/>
</dbReference>
<evidence type="ECO:0000313" key="11">
    <source>
        <dbReference type="Proteomes" id="UP000015102"/>
    </source>
</evidence>
<dbReference type="GO" id="GO:0002376">
    <property type="term" value="P:immune system process"/>
    <property type="evidence" value="ECO:0007669"/>
    <property type="project" value="UniProtKB-KW"/>
</dbReference>
<dbReference type="InterPro" id="IPR050473">
    <property type="entry name" value="A2M/Complement_sys"/>
</dbReference>
<dbReference type="OMA" id="WFMENIK"/>
<dbReference type="PANTHER" id="PTHR11412:SF136">
    <property type="entry name" value="CD109 ANTIGEN"/>
    <property type="match status" value="1"/>
</dbReference>
<name>T1GTT8_MEGSC</name>
<dbReference type="PANTHER" id="PTHR11412">
    <property type="entry name" value="MACROGLOBULIN / COMPLEMENT"/>
    <property type="match status" value="1"/>
</dbReference>
<evidence type="ECO:0000256" key="1">
    <source>
        <dbReference type="ARBA" id="ARBA00022729"/>
    </source>
</evidence>
<accession>T1GTT8</accession>
<evidence type="ECO:0000256" key="5">
    <source>
        <dbReference type="ARBA" id="ARBA00057615"/>
    </source>
</evidence>
<evidence type="ECO:0000259" key="8">
    <source>
        <dbReference type="Pfam" id="PF01835"/>
    </source>
</evidence>
<dbReference type="GO" id="GO:0005615">
    <property type="term" value="C:extracellular space"/>
    <property type="evidence" value="ECO:0007669"/>
    <property type="project" value="UniProtKB-ARBA"/>
</dbReference>
<sequence length="453" mass="51388">MFVILLKKVPIFCAMKKYYSIIAPNSIRPNSQFHVAVSVHKSSEPVTIKVGITGTAYSNFKIVEVLHIPQNWFMENIKSDHYHLLAEGLNGFLFRNETSLHYSPKKFTVMVQTDKAIYQPGDIMKYRVLVMNSNLRPARKFSNVDVHIVDPQKLIVKELIGVQLTSAVYSDEMEFSSFPELGEWSINVDVDGEVHTKTFEIAEYIVPKFNVEIDTKKDVAYSDGKISAVISTNYHFGKHIQGETTISVYPKFFGSVQPFVFDLITRKTVPIHGKAYVEFDIKNELKFLEDYKRDVLLEAVVEEAATGMKQNVSTVITLHKDKYIIKTIDVPHYYIPGVPFTAIAKVVNFNGSALENADGKKVTAYLTNSFGNTEVYNKTEYTLDASGTTKMRFTVPLGEKDYFHSVIVNYDGIPTDIGRIPKKSLYSDKYIHAQVINEKPTINKDMLLQSLPM</sequence>
<evidence type="ECO:0000256" key="4">
    <source>
        <dbReference type="ARBA" id="ARBA00023180"/>
    </source>
</evidence>
<evidence type="ECO:0000256" key="6">
    <source>
        <dbReference type="ARBA" id="ARBA00063781"/>
    </source>
</evidence>
<dbReference type="Gene3D" id="2.60.40.1940">
    <property type="match status" value="1"/>
</dbReference>